<evidence type="ECO:0000256" key="1">
    <source>
        <dbReference type="SAM" id="MobiDB-lite"/>
    </source>
</evidence>
<comment type="caution">
    <text evidence="4">The sequence shown here is derived from an EMBL/GenBank/DDBJ whole genome shotgun (WGS) entry which is preliminary data.</text>
</comment>
<protein>
    <submittedName>
        <fullName evidence="4">Putative outer membrane protein</fullName>
    </submittedName>
</protein>
<accession>A0A444WF78</accession>
<dbReference type="AlphaFoldDB" id="A0A444WF78"/>
<feature type="chain" id="PRO_5019357595" evidence="2">
    <location>
        <begin position="21"/>
        <end position="198"/>
    </location>
</feature>
<dbReference type="InterPro" id="IPR025419">
    <property type="entry name" value="DUF4142"/>
</dbReference>
<dbReference type="PROSITE" id="PS51257">
    <property type="entry name" value="PROKAR_LIPOPROTEIN"/>
    <property type="match status" value="1"/>
</dbReference>
<evidence type="ECO:0000259" key="3">
    <source>
        <dbReference type="Pfam" id="PF13628"/>
    </source>
</evidence>
<evidence type="ECO:0000256" key="2">
    <source>
        <dbReference type="SAM" id="SignalP"/>
    </source>
</evidence>
<name>A0A444WF78_9FLAO</name>
<evidence type="ECO:0000313" key="5">
    <source>
        <dbReference type="Proteomes" id="UP000289775"/>
    </source>
</evidence>
<feature type="compositionally biased region" description="Basic and acidic residues" evidence="1">
    <location>
        <begin position="43"/>
        <end position="52"/>
    </location>
</feature>
<feature type="domain" description="DUF4142" evidence="3">
    <location>
        <begin position="55"/>
        <end position="190"/>
    </location>
</feature>
<organism evidence="4 5">
    <name type="scientific">Flavobacterium beibuense</name>
    <dbReference type="NCBI Taxonomy" id="657326"/>
    <lineage>
        <taxon>Bacteria</taxon>
        <taxon>Pseudomonadati</taxon>
        <taxon>Bacteroidota</taxon>
        <taxon>Flavobacteriia</taxon>
        <taxon>Flavobacteriales</taxon>
        <taxon>Flavobacteriaceae</taxon>
        <taxon>Flavobacterium</taxon>
    </lineage>
</organism>
<dbReference type="PANTHER" id="PTHR38593:SF1">
    <property type="entry name" value="BLR2558 PROTEIN"/>
    <property type="match status" value="1"/>
</dbReference>
<proteinExistence type="predicted"/>
<dbReference type="EMBL" id="JUIW01000003">
    <property type="protein sequence ID" value="RYJ44426.1"/>
    <property type="molecule type" value="Genomic_DNA"/>
</dbReference>
<gene>
    <name evidence="4" type="ORF">NU09_1036</name>
</gene>
<feature type="signal peptide" evidence="2">
    <location>
        <begin position="1"/>
        <end position="20"/>
    </location>
</feature>
<keyword evidence="2" id="KW-0732">Signal</keyword>
<dbReference type="Proteomes" id="UP000289775">
    <property type="component" value="Unassembled WGS sequence"/>
</dbReference>
<dbReference type="PANTHER" id="PTHR38593">
    <property type="entry name" value="BLR2558 PROTEIN"/>
    <property type="match status" value="1"/>
</dbReference>
<dbReference type="OrthoDB" id="883203at2"/>
<dbReference type="Pfam" id="PF13628">
    <property type="entry name" value="DUF4142"/>
    <property type="match status" value="1"/>
</dbReference>
<sequence length="198" mass="22513">MKKRSILGKMLLGMAVFTLSFGMTSCKDNKEKDATEVAEDQNEEKFDDTNEAKEEDSDYLVFAADTHMKEIELGKLAQQKSTNADVRQYAEMLITDHTKALEDLKKTAEAKNISLPTALSEDGKDAYNKLSEEKAEDFDKKYVDMMVDGHEKAIEKMEKASEKANDEDIRMWAADMLPTLKTHQDEAERLEDKLDAMK</sequence>
<feature type="region of interest" description="Disordered" evidence="1">
    <location>
        <begin position="30"/>
        <end position="53"/>
    </location>
</feature>
<keyword evidence="5" id="KW-1185">Reference proteome</keyword>
<reference evidence="4 5" key="1">
    <citation type="submission" date="2014-12" db="EMBL/GenBank/DDBJ databases">
        <title>Genome sequence of Flavobacterium beibuense RSKm HC5.</title>
        <authorList>
            <person name="Kim J.F."/>
            <person name="Song J.Y."/>
            <person name="Kwak M.-J."/>
            <person name="Lee S.-W."/>
        </authorList>
    </citation>
    <scope>NUCLEOTIDE SEQUENCE [LARGE SCALE GENOMIC DNA]</scope>
    <source>
        <strain evidence="4 5">RSKm HC5</strain>
    </source>
</reference>
<dbReference type="RefSeq" id="WP_129750189.1">
    <property type="nucleotide sequence ID" value="NZ_JUIW01000003.1"/>
</dbReference>
<dbReference type="InterPro" id="IPR012347">
    <property type="entry name" value="Ferritin-like"/>
</dbReference>
<dbReference type="Gene3D" id="1.20.1260.10">
    <property type="match status" value="1"/>
</dbReference>
<evidence type="ECO:0000313" key="4">
    <source>
        <dbReference type="EMBL" id="RYJ44426.1"/>
    </source>
</evidence>